<dbReference type="Pfam" id="PF02384">
    <property type="entry name" value="N6_Mtase"/>
    <property type="match status" value="1"/>
</dbReference>
<dbReference type="EMBL" id="BAABHJ010000003">
    <property type="protein sequence ID" value="GAA4603833.1"/>
    <property type="molecule type" value="Genomic_DNA"/>
</dbReference>
<dbReference type="Pfam" id="PF12161">
    <property type="entry name" value="HsdM_N"/>
    <property type="match status" value="1"/>
</dbReference>
<dbReference type="InterPro" id="IPR002052">
    <property type="entry name" value="DNA_methylase_N6_adenine_CS"/>
</dbReference>
<dbReference type="Gene3D" id="3.40.50.150">
    <property type="entry name" value="Vaccinia Virus protein VP39"/>
    <property type="match status" value="1"/>
</dbReference>
<dbReference type="InterPro" id="IPR038333">
    <property type="entry name" value="T1MK-like_N_sf"/>
</dbReference>
<evidence type="ECO:0000256" key="4">
    <source>
        <dbReference type="ARBA" id="ARBA00022679"/>
    </source>
</evidence>
<dbReference type="EC" id="2.1.1.72" evidence="2"/>
<dbReference type="GO" id="GO:0008168">
    <property type="term" value="F:methyltransferase activity"/>
    <property type="evidence" value="ECO:0007669"/>
    <property type="project" value="UniProtKB-KW"/>
</dbReference>
<evidence type="ECO:0000259" key="9">
    <source>
        <dbReference type="Pfam" id="PF12161"/>
    </source>
</evidence>
<keyword evidence="11" id="KW-1185">Reference proteome</keyword>
<feature type="domain" description="N6 adenine-specific DNA methyltransferase N-terminal" evidence="9">
    <location>
        <begin position="18"/>
        <end position="141"/>
    </location>
</feature>
<gene>
    <name evidence="10" type="ORF">GCM10023195_12840</name>
</gene>
<dbReference type="PRINTS" id="PR00507">
    <property type="entry name" value="N12N6MTFRASE"/>
</dbReference>
<accession>A0ABP8TBU9</accession>
<evidence type="ECO:0000256" key="6">
    <source>
        <dbReference type="ARBA" id="ARBA00022747"/>
    </source>
</evidence>
<evidence type="ECO:0000256" key="7">
    <source>
        <dbReference type="ARBA" id="ARBA00047942"/>
    </source>
</evidence>
<dbReference type="InterPro" id="IPR003356">
    <property type="entry name" value="DNA_methylase_A-5"/>
</dbReference>
<dbReference type="RefSeq" id="WP_345349795.1">
    <property type="nucleotide sequence ID" value="NZ_BAABHJ010000003.1"/>
</dbReference>
<protein>
    <recommendedName>
        <fullName evidence="2">site-specific DNA-methyltransferase (adenine-specific)</fullName>
        <ecNumber evidence="2">2.1.1.72</ecNumber>
    </recommendedName>
</protein>
<evidence type="ECO:0000256" key="2">
    <source>
        <dbReference type="ARBA" id="ARBA00011900"/>
    </source>
</evidence>
<dbReference type="SUPFAM" id="SSF53335">
    <property type="entry name" value="S-adenosyl-L-methionine-dependent methyltransferases"/>
    <property type="match status" value="1"/>
</dbReference>
<feature type="domain" description="DNA methylase adenine-specific" evidence="8">
    <location>
        <begin position="153"/>
        <end position="461"/>
    </location>
</feature>
<evidence type="ECO:0000259" key="8">
    <source>
        <dbReference type="Pfam" id="PF02384"/>
    </source>
</evidence>
<dbReference type="PANTHER" id="PTHR42933:SF4">
    <property type="entry name" value="TYPE I RESTRICTION ENZYME ECOKI METHYLASE SUBUNIT"/>
    <property type="match status" value="1"/>
</dbReference>
<name>A0ABP8TBU9_9ACTN</name>
<sequence>MAASPAKKQDNDARTRLSAVIKSARDIMRKDAGLNGDLDRLPLLSWLLFLRAFDALEQERKIWDTDFRPAIQPEFQWNKWAEDENLTGPALTEFINDRLLPYLSSLSSNKPGDPRNVLGQVFRGVQNRMVSGYLFRDLVNQIKKIDFTSSSDIHTMAFLYESLLKEVRDSAGDSGEFYTPRPVIKFMVQQTFPELGESILDPACGTGGFLVEAYTELTEDRKLGIVEQEELWKNLRGFEKKPLPYLLCMMNMILHGIPSPNILHTNALRHMVNESGYSSRVDVILTNPPFGGEEENSIAEAFPKGYQTRETAWLFLYEVIRKLKPNGRCAIVLPNGALFGQGIGRKIKKLLLEECNLHTIVRLPQGVFAPYTQIPANLLFFEKNHPTKEVWFYQITPPGERRGYAKTKPIRFEEFSECAAWWGGRERASRSEDSHAWRVSIADIAADDYNLDLQNPNTTDELAHRTPSELLTELVVAEEKILSILNDLQRDLESY</sequence>
<dbReference type="InterPro" id="IPR022749">
    <property type="entry name" value="D12N6_MeTrfase_N"/>
</dbReference>
<dbReference type="PANTHER" id="PTHR42933">
    <property type="entry name" value="SLR6095 PROTEIN"/>
    <property type="match status" value="1"/>
</dbReference>
<keyword evidence="4" id="KW-0808">Transferase</keyword>
<dbReference type="GO" id="GO:0032259">
    <property type="term" value="P:methylation"/>
    <property type="evidence" value="ECO:0007669"/>
    <property type="project" value="UniProtKB-KW"/>
</dbReference>
<reference evidence="11" key="1">
    <citation type="journal article" date="2019" name="Int. J. Syst. Evol. Microbiol.">
        <title>The Global Catalogue of Microorganisms (GCM) 10K type strain sequencing project: providing services to taxonomists for standard genome sequencing and annotation.</title>
        <authorList>
            <consortium name="The Broad Institute Genomics Platform"/>
            <consortium name="The Broad Institute Genome Sequencing Center for Infectious Disease"/>
            <person name="Wu L."/>
            <person name="Ma J."/>
        </authorList>
    </citation>
    <scope>NUCLEOTIDE SEQUENCE [LARGE SCALE GENOMIC DNA]</scope>
    <source>
        <strain evidence="11">JCM 17938</strain>
    </source>
</reference>
<evidence type="ECO:0000256" key="3">
    <source>
        <dbReference type="ARBA" id="ARBA00022603"/>
    </source>
</evidence>
<keyword evidence="6" id="KW-0680">Restriction system</keyword>
<evidence type="ECO:0000256" key="1">
    <source>
        <dbReference type="ARBA" id="ARBA00006594"/>
    </source>
</evidence>
<dbReference type="InterPro" id="IPR029063">
    <property type="entry name" value="SAM-dependent_MTases_sf"/>
</dbReference>
<dbReference type="Proteomes" id="UP001500212">
    <property type="component" value="Unassembled WGS sequence"/>
</dbReference>
<dbReference type="Gene3D" id="1.20.1260.30">
    <property type="match status" value="1"/>
</dbReference>
<evidence type="ECO:0000313" key="10">
    <source>
        <dbReference type="EMBL" id="GAA4603833.1"/>
    </source>
</evidence>
<keyword evidence="5" id="KW-0949">S-adenosyl-L-methionine</keyword>
<dbReference type="PROSITE" id="PS00092">
    <property type="entry name" value="N6_MTASE"/>
    <property type="match status" value="1"/>
</dbReference>
<comment type="caution">
    <text evidence="10">The sequence shown here is derived from an EMBL/GenBank/DDBJ whole genome shotgun (WGS) entry which is preliminary data.</text>
</comment>
<keyword evidence="3 10" id="KW-0489">Methyltransferase</keyword>
<organism evidence="10 11">
    <name type="scientific">Actinoallomurus liliacearum</name>
    <dbReference type="NCBI Taxonomy" id="1080073"/>
    <lineage>
        <taxon>Bacteria</taxon>
        <taxon>Bacillati</taxon>
        <taxon>Actinomycetota</taxon>
        <taxon>Actinomycetes</taxon>
        <taxon>Streptosporangiales</taxon>
        <taxon>Thermomonosporaceae</taxon>
        <taxon>Actinoallomurus</taxon>
    </lineage>
</organism>
<comment type="similarity">
    <text evidence="1">Belongs to the N(4)/N(6)-methyltransferase family.</text>
</comment>
<evidence type="ECO:0000313" key="11">
    <source>
        <dbReference type="Proteomes" id="UP001500212"/>
    </source>
</evidence>
<comment type="catalytic activity">
    <reaction evidence="7">
        <text>a 2'-deoxyadenosine in DNA + S-adenosyl-L-methionine = an N(6)-methyl-2'-deoxyadenosine in DNA + S-adenosyl-L-homocysteine + H(+)</text>
        <dbReference type="Rhea" id="RHEA:15197"/>
        <dbReference type="Rhea" id="RHEA-COMP:12418"/>
        <dbReference type="Rhea" id="RHEA-COMP:12419"/>
        <dbReference type="ChEBI" id="CHEBI:15378"/>
        <dbReference type="ChEBI" id="CHEBI:57856"/>
        <dbReference type="ChEBI" id="CHEBI:59789"/>
        <dbReference type="ChEBI" id="CHEBI:90615"/>
        <dbReference type="ChEBI" id="CHEBI:90616"/>
        <dbReference type="EC" id="2.1.1.72"/>
    </reaction>
</comment>
<dbReference type="InterPro" id="IPR051537">
    <property type="entry name" value="DNA_Adenine_Mtase"/>
</dbReference>
<evidence type="ECO:0000256" key="5">
    <source>
        <dbReference type="ARBA" id="ARBA00022691"/>
    </source>
</evidence>
<proteinExistence type="inferred from homology"/>